<sequence>ILRQTSNSSNSNQIYVQHSNVDVTCHSSKLPSQNVLNYLKNSNEGKAILFKYKESGLLDNFGRRQLCNLIVRKELESEPEKIVTSQKLLLLSQEITNIFPKEHISTYFIPYMNYGPTIKKAAKGKLLDCFNNRRRDYKKSGVITSHSRQSASPIEQHSLNLNTINSDLENVEEPIKWLNNSSDPWDLVEKYWSITRNYRLQHLLNTETQTVCQYMNEFPALKKPMGYNLLLADFNFIYPEKIQTLFENFLIYKDKILELSESTSSNLRDQTLKNVLN</sequence>
<keyword evidence="1" id="KW-1185">Reference proteome</keyword>
<name>A0A8B8GAH8_9HEMI</name>
<dbReference type="GeneID" id="112689953"/>
<dbReference type="OrthoDB" id="6588121at2759"/>
<proteinExistence type="predicted"/>
<feature type="non-terminal residue" evidence="2">
    <location>
        <position position="1"/>
    </location>
</feature>
<evidence type="ECO:0000313" key="2">
    <source>
        <dbReference type="RefSeq" id="XP_025419621.1"/>
    </source>
</evidence>
<accession>A0A8B8GAH8</accession>
<protein>
    <submittedName>
        <fullName evidence="2">Uncharacterized protein LOC112689953</fullName>
    </submittedName>
</protein>
<gene>
    <name evidence="2" type="primary">LOC112689953</name>
</gene>
<dbReference type="Proteomes" id="UP000694846">
    <property type="component" value="Unplaced"/>
</dbReference>
<dbReference type="RefSeq" id="XP_025419621.1">
    <property type="nucleotide sequence ID" value="XM_025563836.1"/>
</dbReference>
<organism evidence="1 2">
    <name type="scientific">Sipha flava</name>
    <name type="common">yellow sugarcane aphid</name>
    <dbReference type="NCBI Taxonomy" id="143950"/>
    <lineage>
        <taxon>Eukaryota</taxon>
        <taxon>Metazoa</taxon>
        <taxon>Ecdysozoa</taxon>
        <taxon>Arthropoda</taxon>
        <taxon>Hexapoda</taxon>
        <taxon>Insecta</taxon>
        <taxon>Pterygota</taxon>
        <taxon>Neoptera</taxon>
        <taxon>Paraneoptera</taxon>
        <taxon>Hemiptera</taxon>
        <taxon>Sternorrhyncha</taxon>
        <taxon>Aphidomorpha</taxon>
        <taxon>Aphidoidea</taxon>
        <taxon>Aphididae</taxon>
        <taxon>Sipha</taxon>
    </lineage>
</organism>
<reference evidence="2" key="1">
    <citation type="submission" date="2025-08" db="UniProtKB">
        <authorList>
            <consortium name="RefSeq"/>
        </authorList>
    </citation>
    <scope>IDENTIFICATION</scope>
    <source>
        <tissue evidence="2">Whole body</tissue>
    </source>
</reference>
<dbReference type="AlphaFoldDB" id="A0A8B8GAH8"/>
<evidence type="ECO:0000313" key="1">
    <source>
        <dbReference type="Proteomes" id="UP000694846"/>
    </source>
</evidence>